<dbReference type="PANTHER" id="PTHR43311:SF1">
    <property type="entry name" value="GLUTAMYL-Q TRNA(ASP) SYNTHETASE"/>
    <property type="match status" value="1"/>
</dbReference>
<dbReference type="GO" id="GO:0005829">
    <property type="term" value="C:cytosol"/>
    <property type="evidence" value="ECO:0007669"/>
    <property type="project" value="TreeGrafter"/>
</dbReference>
<dbReference type="EMBL" id="AATS01000006">
    <property type="protein sequence ID" value="EAU54767.1"/>
    <property type="molecule type" value="Genomic_DNA"/>
</dbReference>
<sequence>MLLRIEDIDHTRCQPPFSEAILTDLNWLGLIWQQPVRKQSAHLAEYQQAIDRLRHMGVIYPCFCTRKAIANELARMGVAPHADDNTPPYPGTCRHLPEPEQTERMQQEPFAWRLDVGKAAALIGGLPGWHDTDNRLHPASIPHDVVIGRKDIAYSYHLAVVVDDAAQGVTHIIRGEDLQGSTGIHRLLQALLGFPEPVYMHHRLLKTPTGERLAKRIGSTTLRSLRDMGVNPERLRRYLLQEERHLWPFMDSDEAAIVAELG</sequence>
<evidence type="ECO:0000256" key="4">
    <source>
        <dbReference type="ARBA" id="ARBA00023146"/>
    </source>
</evidence>
<keyword evidence="8" id="KW-1185">Reference proteome</keyword>
<keyword evidence="3 5" id="KW-0067">ATP-binding</keyword>
<dbReference type="eggNOG" id="COG0008">
    <property type="taxonomic scope" value="Bacteria"/>
</dbReference>
<reference evidence="7 8" key="1">
    <citation type="submission" date="2006-09" db="EMBL/GenBank/DDBJ databases">
        <authorList>
            <person name="Emerson D."/>
            <person name="Ferriera S."/>
            <person name="Johnson J."/>
            <person name="Kravitz S."/>
            <person name="Halpern A."/>
            <person name="Remington K."/>
            <person name="Beeson K."/>
            <person name="Tran B."/>
            <person name="Rogers Y.-H."/>
            <person name="Friedman R."/>
            <person name="Venter J.C."/>
        </authorList>
    </citation>
    <scope>NUCLEOTIDE SEQUENCE [LARGE SCALE GENOMIC DNA]</scope>
    <source>
        <strain evidence="7 8">PV-1</strain>
    </source>
</reference>
<dbReference type="STRING" id="314344.AL013_11545"/>
<proteinExistence type="inferred from homology"/>
<evidence type="ECO:0000313" key="7">
    <source>
        <dbReference type="EMBL" id="EAU54767.1"/>
    </source>
</evidence>
<keyword evidence="2 5" id="KW-0547">Nucleotide-binding</keyword>
<dbReference type="GO" id="GO:0006424">
    <property type="term" value="P:glutamyl-tRNA aminoacylation"/>
    <property type="evidence" value="ECO:0007669"/>
    <property type="project" value="TreeGrafter"/>
</dbReference>
<dbReference type="NCBIfam" id="NF004315">
    <property type="entry name" value="PRK05710.1-4"/>
    <property type="match status" value="1"/>
</dbReference>
<comment type="caution">
    <text evidence="7">The sequence shown here is derived from an EMBL/GenBank/DDBJ whole genome shotgun (WGS) entry which is preliminary data.</text>
</comment>
<dbReference type="AlphaFoldDB" id="Q0EZD7"/>
<dbReference type="GO" id="GO:0005524">
    <property type="term" value="F:ATP binding"/>
    <property type="evidence" value="ECO:0007669"/>
    <property type="project" value="UniProtKB-KW"/>
</dbReference>
<keyword evidence="5" id="KW-0648">Protein biosynthesis</keyword>
<evidence type="ECO:0000259" key="6">
    <source>
        <dbReference type="Pfam" id="PF00749"/>
    </source>
</evidence>
<name>Q0EZD7_9PROT</name>
<keyword evidence="4 5" id="KW-0030">Aminoacyl-tRNA synthetase</keyword>
<feature type="domain" description="Glutamyl/glutaminyl-tRNA synthetase class Ib catalytic" evidence="6">
    <location>
        <begin position="1"/>
        <end position="240"/>
    </location>
</feature>
<accession>Q0EZD7</accession>
<dbReference type="InterPro" id="IPR049940">
    <property type="entry name" value="GluQ/Sye"/>
</dbReference>
<dbReference type="GO" id="GO:0004818">
    <property type="term" value="F:glutamate-tRNA ligase activity"/>
    <property type="evidence" value="ECO:0007669"/>
    <property type="project" value="TreeGrafter"/>
</dbReference>
<dbReference type="Pfam" id="PF00749">
    <property type="entry name" value="tRNA-synt_1c"/>
    <property type="match status" value="1"/>
</dbReference>
<evidence type="ECO:0000256" key="5">
    <source>
        <dbReference type="RuleBase" id="RU363037"/>
    </source>
</evidence>
<dbReference type="PANTHER" id="PTHR43311">
    <property type="entry name" value="GLUTAMATE--TRNA LIGASE"/>
    <property type="match status" value="1"/>
</dbReference>
<comment type="similarity">
    <text evidence="5">Belongs to the class-I aminoacyl-tRNA synthetase family.</text>
</comment>
<dbReference type="SUPFAM" id="SSF52374">
    <property type="entry name" value="Nucleotidylyl transferase"/>
    <property type="match status" value="1"/>
</dbReference>
<dbReference type="InParanoid" id="Q0EZD7"/>
<dbReference type="InterPro" id="IPR014729">
    <property type="entry name" value="Rossmann-like_a/b/a_fold"/>
</dbReference>
<keyword evidence="1 5" id="KW-0436">Ligase</keyword>
<dbReference type="InterPro" id="IPR020058">
    <property type="entry name" value="Glu/Gln-tRNA-synth_Ib_cat-dom"/>
</dbReference>
<gene>
    <name evidence="7" type="ORF">SPV1_14324</name>
</gene>
<evidence type="ECO:0000256" key="2">
    <source>
        <dbReference type="ARBA" id="ARBA00022741"/>
    </source>
</evidence>
<evidence type="ECO:0000313" key="8">
    <source>
        <dbReference type="Proteomes" id="UP000005297"/>
    </source>
</evidence>
<protein>
    <submittedName>
        <fullName evidence="7">Glutamyl-and glutaminyl-tRNA synthetase</fullName>
    </submittedName>
</protein>
<dbReference type="Gene3D" id="3.40.50.620">
    <property type="entry name" value="HUPs"/>
    <property type="match status" value="1"/>
</dbReference>
<evidence type="ECO:0000256" key="3">
    <source>
        <dbReference type="ARBA" id="ARBA00022840"/>
    </source>
</evidence>
<evidence type="ECO:0000256" key="1">
    <source>
        <dbReference type="ARBA" id="ARBA00022598"/>
    </source>
</evidence>
<organism evidence="7 8">
    <name type="scientific">Mariprofundus ferrooxydans PV-1</name>
    <dbReference type="NCBI Taxonomy" id="314345"/>
    <lineage>
        <taxon>Bacteria</taxon>
        <taxon>Pseudomonadati</taxon>
        <taxon>Pseudomonadota</taxon>
        <taxon>Candidatius Mariprofundia</taxon>
        <taxon>Mariprofundales</taxon>
        <taxon>Mariprofundaceae</taxon>
        <taxon>Mariprofundus</taxon>
    </lineage>
</organism>
<dbReference type="Proteomes" id="UP000005297">
    <property type="component" value="Unassembled WGS sequence"/>
</dbReference>
<dbReference type="HOGENOM" id="CLU_015768_0_3_0"/>